<gene>
    <name evidence="1" type="ORF">L6164_022607</name>
</gene>
<keyword evidence="2" id="KW-1185">Reference proteome</keyword>
<dbReference type="EMBL" id="CM039434">
    <property type="protein sequence ID" value="KAI4322962.1"/>
    <property type="molecule type" value="Genomic_DNA"/>
</dbReference>
<protein>
    <submittedName>
        <fullName evidence="1">Uncharacterized protein</fullName>
    </submittedName>
</protein>
<comment type="caution">
    <text evidence="1">The sequence shown here is derived from an EMBL/GenBank/DDBJ whole genome shotgun (WGS) entry which is preliminary data.</text>
</comment>
<evidence type="ECO:0000313" key="2">
    <source>
        <dbReference type="Proteomes" id="UP000828941"/>
    </source>
</evidence>
<sequence>MERKRSSIEKIKKVGIVEEVDYQVEEDDGGDGAGSLAELEEKKKAFVGSGRRGSSCQAESCGADLTDAKRYYRRHKVCEFHSKAPTVMVAGLRQRFCQQCSRFHDLGNLMKLKEAAAGFWPDTMNAAGNAQLCLAL</sequence>
<dbReference type="Proteomes" id="UP000828941">
    <property type="component" value="Chromosome 9"/>
</dbReference>
<reference evidence="1 2" key="1">
    <citation type="journal article" date="2022" name="DNA Res.">
        <title>Chromosomal-level genome assembly of the orchid tree Bauhinia variegata (Leguminosae; Cercidoideae) supports the allotetraploid origin hypothesis of Bauhinia.</title>
        <authorList>
            <person name="Zhong Y."/>
            <person name="Chen Y."/>
            <person name="Zheng D."/>
            <person name="Pang J."/>
            <person name="Liu Y."/>
            <person name="Luo S."/>
            <person name="Meng S."/>
            <person name="Qian L."/>
            <person name="Wei D."/>
            <person name="Dai S."/>
            <person name="Zhou R."/>
        </authorList>
    </citation>
    <scope>NUCLEOTIDE SEQUENCE [LARGE SCALE GENOMIC DNA]</scope>
    <source>
        <strain evidence="1">BV-YZ2020</strain>
    </source>
</reference>
<evidence type="ECO:0000313" key="1">
    <source>
        <dbReference type="EMBL" id="KAI4322962.1"/>
    </source>
</evidence>
<organism evidence="1 2">
    <name type="scientific">Bauhinia variegata</name>
    <name type="common">Purple orchid tree</name>
    <name type="synonym">Phanera variegata</name>
    <dbReference type="NCBI Taxonomy" id="167791"/>
    <lineage>
        <taxon>Eukaryota</taxon>
        <taxon>Viridiplantae</taxon>
        <taxon>Streptophyta</taxon>
        <taxon>Embryophyta</taxon>
        <taxon>Tracheophyta</taxon>
        <taxon>Spermatophyta</taxon>
        <taxon>Magnoliopsida</taxon>
        <taxon>eudicotyledons</taxon>
        <taxon>Gunneridae</taxon>
        <taxon>Pentapetalae</taxon>
        <taxon>rosids</taxon>
        <taxon>fabids</taxon>
        <taxon>Fabales</taxon>
        <taxon>Fabaceae</taxon>
        <taxon>Cercidoideae</taxon>
        <taxon>Cercideae</taxon>
        <taxon>Bauhiniinae</taxon>
        <taxon>Bauhinia</taxon>
    </lineage>
</organism>
<accession>A0ACB9MFS5</accession>
<proteinExistence type="predicted"/>
<name>A0ACB9MFS5_BAUVA</name>